<dbReference type="InterPro" id="IPR013527">
    <property type="entry name" value="YicC-like_N"/>
</dbReference>
<dbReference type="InterPro" id="IPR013551">
    <property type="entry name" value="YicC-like_C"/>
</dbReference>
<dbReference type="PANTHER" id="PTHR30636:SF3">
    <property type="entry name" value="UPF0701 PROTEIN YICC"/>
    <property type="match status" value="1"/>
</dbReference>
<organism evidence="8 9">
    <name type="scientific">Acidiphilium acidophilum</name>
    <name type="common">Thiobacillus acidophilus</name>
    <dbReference type="NCBI Taxonomy" id="76588"/>
    <lineage>
        <taxon>Bacteria</taxon>
        <taxon>Pseudomonadati</taxon>
        <taxon>Pseudomonadota</taxon>
        <taxon>Alphaproteobacteria</taxon>
        <taxon>Acetobacterales</taxon>
        <taxon>Acidocellaceae</taxon>
        <taxon>Acidiphilium</taxon>
    </lineage>
</organism>
<comment type="cofactor">
    <cofactor evidence="1">
        <name>a divalent metal cation</name>
        <dbReference type="ChEBI" id="CHEBI:60240"/>
    </cofactor>
</comment>
<dbReference type="Pfam" id="PF03755">
    <property type="entry name" value="YicC-like_N"/>
    <property type="match status" value="1"/>
</dbReference>
<evidence type="ECO:0000259" key="7">
    <source>
        <dbReference type="Pfam" id="PF08340"/>
    </source>
</evidence>
<dbReference type="EMBL" id="JAWXYB010000018">
    <property type="protein sequence ID" value="MDX5930704.1"/>
    <property type="molecule type" value="Genomic_DNA"/>
</dbReference>
<proteinExistence type="inferred from homology"/>
<keyword evidence="4 8" id="KW-0378">Hydrolase</keyword>
<evidence type="ECO:0000313" key="9">
    <source>
        <dbReference type="Proteomes" id="UP001279553"/>
    </source>
</evidence>
<protein>
    <submittedName>
        <fullName evidence="8">YicC/YloC family endoribonuclease</fullName>
        <ecNumber evidence="8">3.1.-.-</ecNumber>
    </submittedName>
</protein>
<keyword evidence="9" id="KW-1185">Reference proteome</keyword>
<evidence type="ECO:0000256" key="4">
    <source>
        <dbReference type="ARBA" id="ARBA00022801"/>
    </source>
</evidence>
<dbReference type="Proteomes" id="UP001279553">
    <property type="component" value="Unassembled WGS sequence"/>
</dbReference>
<feature type="domain" description="Endoribonuclease YicC-like N-terminal" evidence="6">
    <location>
        <begin position="8"/>
        <end position="167"/>
    </location>
</feature>
<reference evidence="8 9" key="1">
    <citation type="submission" date="2023-11" db="EMBL/GenBank/DDBJ databases">
        <title>MicrobeMod: A computational toolkit for identifying prokaryotic methylation and restriction-modification with nanopore sequencing.</title>
        <authorList>
            <person name="Crits-Christoph A."/>
            <person name="Kang S.C."/>
            <person name="Lee H."/>
            <person name="Ostrov N."/>
        </authorList>
    </citation>
    <scope>NUCLEOTIDE SEQUENCE [LARGE SCALE GENOMIC DNA]</scope>
    <source>
        <strain evidence="8 9">DSMZ 700</strain>
    </source>
</reference>
<name>A0AAW9DNF9_ACIAO</name>
<dbReference type="PANTHER" id="PTHR30636">
    <property type="entry name" value="UPF0701 PROTEIN YICC"/>
    <property type="match status" value="1"/>
</dbReference>
<keyword evidence="2" id="KW-0540">Nuclease</keyword>
<gene>
    <name evidence="8" type="ORF">SIL87_08015</name>
</gene>
<evidence type="ECO:0000256" key="5">
    <source>
        <dbReference type="ARBA" id="ARBA00035648"/>
    </source>
</evidence>
<evidence type="ECO:0000256" key="3">
    <source>
        <dbReference type="ARBA" id="ARBA00022759"/>
    </source>
</evidence>
<accession>A0AAW9DNF9</accession>
<keyword evidence="3" id="KW-0255">Endonuclease</keyword>
<dbReference type="NCBIfam" id="TIGR00255">
    <property type="entry name" value="YicC/YloC family endoribonuclease"/>
    <property type="match status" value="1"/>
</dbReference>
<dbReference type="GO" id="GO:0004521">
    <property type="term" value="F:RNA endonuclease activity"/>
    <property type="evidence" value="ECO:0007669"/>
    <property type="project" value="InterPro"/>
</dbReference>
<dbReference type="EC" id="3.1.-.-" evidence="8"/>
<comment type="similarity">
    <text evidence="5">Belongs to the YicC/YloC family.</text>
</comment>
<sequence>MSTGVTTIASMTGFARTAGTYHATTYAWELRSVNGKGFDLKLRLPPGFDALEPALREAAGRRLKRGNISVALTLKRESIASTMIDEAMLDLYLARALDLARRIPNAPPPQPEALLALPGVIRPIADTTDPDADEDEQAGLATALAASFEAGLADLVIARNAEGDRLATVIEALLTRIDSQVKAAWARAEEQTLQHRARLEAALAALLAESNPVAPDRLAQEIALLATRSDIREELDRLDAHLAAARALLAESAPIGRRFDFLMQEFNREANTLCSKSTSLPLTAIGLDLKAAIEQLREQVQNIE</sequence>
<dbReference type="AlphaFoldDB" id="A0AAW9DNF9"/>
<dbReference type="Pfam" id="PF08340">
    <property type="entry name" value="YicC-like_C"/>
    <property type="match status" value="1"/>
</dbReference>
<evidence type="ECO:0000259" key="6">
    <source>
        <dbReference type="Pfam" id="PF03755"/>
    </source>
</evidence>
<dbReference type="GO" id="GO:0016787">
    <property type="term" value="F:hydrolase activity"/>
    <property type="evidence" value="ECO:0007669"/>
    <property type="project" value="UniProtKB-KW"/>
</dbReference>
<feature type="domain" description="Endoribonuclease YicC-like C-terminal" evidence="7">
    <location>
        <begin position="187"/>
        <end position="304"/>
    </location>
</feature>
<dbReference type="InterPro" id="IPR005229">
    <property type="entry name" value="YicC/YloC-like"/>
</dbReference>
<evidence type="ECO:0000256" key="1">
    <source>
        <dbReference type="ARBA" id="ARBA00001968"/>
    </source>
</evidence>
<evidence type="ECO:0000313" key="8">
    <source>
        <dbReference type="EMBL" id="MDX5930704.1"/>
    </source>
</evidence>
<evidence type="ECO:0000256" key="2">
    <source>
        <dbReference type="ARBA" id="ARBA00022722"/>
    </source>
</evidence>
<dbReference type="RefSeq" id="WP_319613633.1">
    <property type="nucleotide sequence ID" value="NZ_JAWXYB010000018.1"/>
</dbReference>
<comment type="caution">
    <text evidence="8">The sequence shown here is derived from an EMBL/GenBank/DDBJ whole genome shotgun (WGS) entry which is preliminary data.</text>
</comment>